<comment type="caution">
    <text evidence="1">The sequence shown here is derived from an EMBL/GenBank/DDBJ whole genome shotgun (WGS) entry which is preliminary data.</text>
</comment>
<proteinExistence type="predicted"/>
<dbReference type="Pfam" id="PF12294">
    <property type="entry name" value="DUF3626"/>
    <property type="match status" value="1"/>
</dbReference>
<protein>
    <recommendedName>
        <fullName evidence="3">DUF3626 domain-containing protein</fullName>
    </recommendedName>
</protein>
<dbReference type="InterPro" id="IPR022074">
    <property type="entry name" value="DUF3626"/>
</dbReference>
<dbReference type="Proteomes" id="UP000189761">
    <property type="component" value="Unassembled WGS sequence"/>
</dbReference>
<keyword evidence="2" id="KW-1185">Reference proteome</keyword>
<name>A0A8E2I7M6_9BACI</name>
<dbReference type="AlphaFoldDB" id="A0A8E2I7M6"/>
<dbReference type="EMBL" id="MTLA01000131">
    <property type="protein sequence ID" value="OOP68174.1"/>
    <property type="molecule type" value="Genomic_DNA"/>
</dbReference>
<accession>A0A8E2I7M6</accession>
<dbReference type="RefSeq" id="WP_078110226.1">
    <property type="nucleotide sequence ID" value="NZ_CP080028.1"/>
</dbReference>
<evidence type="ECO:0008006" key="3">
    <source>
        <dbReference type="Google" id="ProtNLM"/>
    </source>
</evidence>
<evidence type="ECO:0000313" key="1">
    <source>
        <dbReference type="EMBL" id="OOP68174.1"/>
    </source>
</evidence>
<sequence length="380" mass="42922">MILLVDLTHSQLKAIQHITNYAKNHKEEARAIINHVLKMSNISDQVFEMAVDQLKAQAKIAVHFHPDRPDSTMKLIAESLLEQGKYKSQFETGLSNGSVTAYPGGERDCWEEEVFGGAYHLENSPNNQRPKYGALNVMLHPDGPAPRFGSCYFLLSPGVSQRSTYTYLDSHQNPKEKGTYEEFDMILAGLMEETFTREFAIGERNLTPPRLINHLLSNFENGVINLSQKEASRNLNHYIEAQIHGDISLKEDVEMLVVDPSYQDTPIGEILKTLCSKYSIVLKWHMGFELLVDEVPIDFRGSSMPSLAKRIAKDRYINASTIGAAVMDLKCNPESWSERGTMADVLQELKLLWHVLVRYGHPRKERSKGKINGVASGEIY</sequence>
<evidence type="ECO:0000313" key="2">
    <source>
        <dbReference type="Proteomes" id="UP000189761"/>
    </source>
</evidence>
<gene>
    <name evidence="1" type="ORF">BWZ43_11935</name>
</gene>
<organism evidence="1 2">
    <name type="scientific">Heyndrickxia oleronia</name>
    <dbReference type="NCBI Taxonomy" id="38875"/>
    <lineage>
        <taxon>Bacteria</taxon>
        <taxon>Bacillati</taxon>
        <taxon>Bacillota</taxon>
        <taxon>Bacilli</taxon>
        <taxon>Bacillales</taxon>
        <taxon>Bacillaceae</taxon>
        <taxon>Heyndrickxia</taxon>
    </lineage>
</organism>
<reference evidence="1 2" key="1">
    <citation type="submission" date="2017-01" db="EMBL/GenBank/DDBJ databases">
        <title>Draft genome sequence of Bacillus oleronius.</title>
        <authorList>
            <person name="Allam M."/>
        </authorList>
    </citation>
    <scope>NUCLEOTIDE SEQUENCE [LARGE SCALE GENOMIC DNA]</scope>
    <source>
        <strain evidence="1 2">DSM 9356</strain>
    </source>
</reference>